<proteinExistence type="predicted"/>
<organism evidence="2">
    <name type="scientific">viral metagenome</name>
    <dbReference type="NCBI Taxonomy" id="1070528"/>
    <lineage>
        <taxon>unclassified sequences</taxon>
        <taxon>metagenomes</taxon>
        <taxon>organismal metagenomes</taxon>
    </lineage>
</organism>
<evidence type="ECO:0000256" key="1">
    <source>
        <dbReference type="SAM" id="Phobius"/>
    </source>
</evidence>
<dbReference type="AlphaFoldDB" id="A0A6C0ENH3"/>
<dbReference type="EMBL" id="MN738885">
    <property type="protein sequence ID" value="QHT29890.1"/>
    <property type="molecule type" value="Genomic_DNA"/>
</dbReference>
<keyword evidence="1" id="KW-0472">Membrane</keyword>
<keyword evidence="1" id="KW-1133">Transmembrane helix</keyword>
<evidence type="ECO:0000313" key="2">
    <source>
        <dbReference type="EMBL" id="QHT29890.1"/>
    </source>
</evidence>
<name>A0A6C0ENH3_9ZZZZ</name>
<protein>
    <submittedName>
        <fullName evidence="2">Uncharacterized protein</fullName>
    </submittedName>
</protein>
<accession>A0A6C0ENH3</accession>
<keyword evidence="1" id="KW-0812">Transmembrane</keyword>
<feature type="transmembrane region" description="Helical" evidence="1">
    <location>
        <begin position="45"/>
        <end position="65"/>
    </location>
</feature>
<feature type="transmembrane region" description="Helical" evidence="1">
    <location>
        <begin position="21"/>
        <end position="39"/>
    </location>
</feature>
<sequence length="109" mass="12867">MNTTYWRTVLQQKTYTLNLMLSVYDIVWLVGITVFYTWLRPRFGNALMEIVGEVLHVMAVFYSFYTMYRFEALRTVFLDGKSLAPRAMNRVVQTEVQVVSRNQTNPIWG</sequence>
<reference evidence="2" key="1">
    <citation type="journal article" date="2020" name="Nature">
        <title>Giant virus diversity and host interactions through global metagenomics.</title>
        <authorList>
            <person name="Schulz F."/>
            <person name="Roux S."/>
            <person name="Paez-Espino D."/>
            <person name="Jungbluth S."/>
            <person name="Walsh D.A."/>
            <person name="Denef V.J."/>
            <person name="McMahon K.D."/>
            <person name="Konstantinidis K.T."/>
            <person name="Eloe-Fadrosh E.A."/>
            <person name="Kyrpides N.C."/>
            <person name="Woyke T."/>
        </authorList>
    </citation>
    <scope>NUCLEOTIDE SEQUENCE</scope>
    <source>
        <strain evidence="2">GVMAG-M-3300009068-24</strain>
    </source>
</reference>